<dbReference type="AlphaFoldDB" id="A0A1A9QCT0"/>
<evidence type="ECO:0000313" key="2">
    <source>
        <dbReference type="Proteomes" id="UP000077623"/>
    </source>
</evidence>
<protein>
    <submittedName>
        <fullName evidence="1">Uncharacterized protein</fullName>
    </submittedName>
</protein>
<name>A0A1A9QCT0_9MOLU</name>
<reference evidence="2" key="1">
    <citation type="submission" date="2016-04" db="EMBL/GenBank/DDBJ databases">
        <authorList>
            <person name="Quiroz-Castaneda R.E."/>
            <person name="Martinez-Ocampo F."/>
        </authorList>
    </citation>
    <scope>NUCLEOTIDE SEQUENCE [LARGE SCALE GENOMIC DNA]</scope>
    <source>
        <strain evidence="2">INIFAP01</strain>
    </source>
</reference>
<comment type="caution">
    <text evidence="1">The sequence shown here is derived from an EMBL/GenBank/DDBJ whole genome shotgun (WGS) entry which is preliminary data.</text>
</comment>
<proteinExistence type="predicted"/>
<evidence type="ECO:0000313" key="1">
    <source>
        <dbReference type="EMBL" id="OAL10263.1"/>
    </source>
</evidence>
<sequence length="71" mass="8453">MVQNKLLKGDWGKEERSIFLGLKDIKAFLDCLIINTTNWKIKNKVIELRERDNYYFDSKLLLLFIEAIYGI</sequence>
<dbReference type="Proteomes" id="UP000077623">
    <property type="component" value="Unassembled WGS sequence"/>
</dbReference>
<dbReference type="STRING" id="432608.A6V39_02355"/>
<accession>A0A1A9QCT0</accession>
<organism evidence="1 2">
    <name type="scientific">Candidatus Mycoplasma haematobovis</name>
    <dbReference type="NCBI Taxonomy" id="432608"/>
    <lineage>
        <taxon>Bacteria</taxon>
        <taxon>Bacillati</taxon>
        <taxon>Mycoplasmatota</taxon>
        <taxon>Mollicutes</taxon>
        <taxon>Mycoplasmataceae</taxon>
        <taxon>Mycoplasma</taxon>
    </lineage>
</organism>
<dbReference type="EMBL" id="LWUJ01000011">
    <property type="protein sequence ID" value="OAL10263.1"/>
    <property type="molecule type" value="Genomic_DNA"/>
</dbReference>
<keyword evidence="2" id="KW-1185">Reference proteome</keyword>
<gene>
    <name evidence="1" type="ORF">A6V39_02355</name>
</gene>